<dbReference type="PANTHER" id="PTHR42760">
    <property type="entry name" value="SHORT-CHAIN DEHYDROGENASES/REDUCTASES FAMILY MEMBER"/>
    <property type="match status" value="1"/>
</dbReference>
<dbReference type="AlphaFoldDB" id="A0A9D2C8F0"/>
<dbReference type="Pfam" id="PF13561">
    <property type="entry name" value="adh_short_C2"/>
    <property type="match status" value="1"/>
</dbReference>
<dbReference type="InterPro" id="IPR020904">
    <property type="entry name" value="Sc_DH/Rdtase_CS"/>
</dbReference>
<dbReference type="EMBL" id="DXDC01000214">
    <property type="protein sequence ID" value="HIY66076.1"/>
    <property type="molecule type" value="Genomic_DNA"/>
</dbReference>
<evidence type="ECO:0000256" key="5">
    <source>
        <dbReference type="ARBA" id="ARBA00047315"/>
    </source>
</evidence>
<evidence type="ECO:0000256" key="1">
    <source>
        <dbReference type="ARBA" id="ARBA00006484"/>
    </source>
</evidence>
<dbReference type="FunFam" id="3.40.50.720:FF:000084">
    <property type="entry name" value="Short-chain dehydrogenase reductase"/>
    <property type="match status" value="1"/>
</dbReference>
<evidence type="ECO:0000313" key="8">
    <source>
        <dbReference type="EMBL" id="HIY66076.1"/>
    </source>
</evidence>
<comment type="similarity">
    <text evidence="1">Belongs to the short-chain dehydrogenases/reductases (SDR) family.</text>
</comment>
<name>A0A9D2C8F0_9MICO</name>
<dbReference type="NCBIfam" id="NF005559">
    <property type="entry name" value="PRK07231.1"/>
    <property type="match status" value="1"/>
</dbReference>
<dbReference type="GO" id="GO:0006633">
    <property type="term" value="P:fatty acid biosynthetic process"/>
    <property type="evidence" value="ECO:0007669"/>
    <property type="project" value="TreeGrafter"/>
</dbReference>
<dbReference type="Gene3D" id="3.40.50.720">
    <property type="entry name" value="NAD(P)-binding Rossmann-like Domain"/>
    <property type="match status" value="1"/>
</dbReference>
<feature type="binding site" evidence="7">
    <location>
        <begin position="14"/>
        <end position="16"/>
    </location>
    <ligand>
        <name>NAD(+)</name>
        <dbReference type="ChEBI" id="CHEBI:57540"/>
    </ligand>
</feature>
<dbReference type="InterPro" id="IPR014007">
    <property type="entry name" value="23BDH"/>
</dbReference>
<evidence type="ECO:0000256" key="4">
    <source>
        <dbReference type="ARBA" id="ARBA00023027"/>
    </source>
</evidence>
<feature type="binding site" evidence="7">
    <location>
        <position position="35"/>
    </location>
    <ligand>
        <name>NAD(+)</name>
        <dbReference type="ChEBI" id="CHEBI:57540"/>
    </ligand>
</feature>
<dbReference type="NCBIfam" id="TIGR02415">
    <property type="entry name" value="23BDH"/>
    <property type="match status" value="1"/>
</dbReference>
<evidence type="ECO:0000256" key="7">
    <source>
        <dbReference type="PIRSR" id="PIRSR614007-2"/>
    </source>
</evidence>
<evidence type="ECO:0000256" key="2">
    <source>
        <dbReference type="ARBA" id="ARBA00012848"/>
    </source>
</evidence>
<comment type="catalytic activity">
    <reaction evidence="5">
        <text>(S)-acetoin + NAD(+) = diacetyl + NADH + H(+)</text>
        <dbReference type="Rhea" id="RHEA:27286"/>
        <dbReference type="ChEBI" id="CHEBI:15378"/>
        <dbReference type="ChEBI" id="CHEBI:15687"/>
        <dbReference type="ChEBI" id="CHEBI:16583"/>
        <dbReference type="ChEBI" id="CHEBI:57540"/>
        <dbReference type="ChEBI" id="CHEBI:57945"/>
        <dbReference type="EC" id="1.1.1.304"/>
    </reaction>
</comment>
<evidence type="ECO:0000313" key="9">
    <source>
        <dbReference type="Proteomes" id="UP000824005"/>
    </source>
</evidence>
<reference evidence="8" key="1">
    <citation type="journal article" date="2021" name="PeerJ">
        <title>Extensive microbial diversity within the chicken gut microbiome revealed by metagenomics and culture.</title>
        <authorList>
            <person name="Gilroy R."/>
            <person name="Ravi A."/>
            <person name="Getino M."/>
            <person name="Pursley I."/>
            <person name="Horton D.L."/>
            <person name="Alikhan N.F."/>
            <person name="Baker D."/>
            <person name="Gharbi K."/>
            <person name="Hall N."/>
            <person name="Watson M."/>
            <person name="Adriaenssens E.M."/>
            <person name="Foster-Nyarko E."/>
            <person name="Jarju S."/>
            <person name="Secka A."/>
            <person name="Antonio M."/>
            <person name="Oren A."/>
            <person name="Chaudhuri R.R."/>
            <person name="La Ragione R."/>
            <person name="Hildebrand F."/>
            <person name="Pallen M.J."/>
        </authorList>
    </citation>
    <scope>NUCLEOTIDE SEQUENCE</scope>
    <source>
        <strain evidence="8">ChiGjej1B1-98</strain>
    </source>
</reference>
<reference evidence="8" key="2">
    <citation type="submission" date="2021-04" db="EMBL/GenBank/DDBJ databases">
        <authorList>
            <person name="Gilroy R."/>
        </authorList>
    </citation>
    <scope>NUCLEOTIDE SEQUENCE</scope>
    <source>
        <strain evidence="8">ChiGjej1B1-98</strain>
    </source>
</reference>
<dbReference type="GO" id="GO:0052588">
    <property type="term" value="F:diacetyl reductase ((S)-acetoin forming) (NAD+) activity"/>
    <property type="evidence" value="ECO:0007669"/>
    <property type="project" value="UniProtKB-EC"/>
</dbReference>
<dbReference type="InterPro" id="IPR036291">
    <property type="entry name" value="NAD(P)-bd_dom_sf"/>
</dbReference>
<feature type="binding site" evidence="7">
    <location>
        <begin position="186"/>
        <end position="191"/>
    </location>
    <ligand>
        <name>NAD(+)</name>
        <dbReference type="ChEBI" id="CHEBI:57540"/>
    </ligand>
</feature>
<dbReference type="GO" id="GO:0045150">
    <property type="term" value="P:acetoin catabolic process"/>
    <property type="evidence" value="ECO:0007669"/>
    <property type="project" value="InterPro"/>
</dbReference>
<keyword evidence="3" id="KW-0560">Oxidoreductase</keyword>
<dbReference type="GO" id="GO:0048038">
    <property type="term" value="F:quinone binding"/>
    <property type="evidence" value="ECO:0007669"/>
    <property type="project" value="TreeGrafter"/>
</dbReference>
<feature type="binding site" evidence="7">
    <location>
        <position position="156"/>
    </location>
    <ligand>
        <name>NAD(+)</name>
        <dbReference type="ChEBI" id="CHEBI:57540"/>
    </ligand>
</feature>
<feature type="binding site" evidence="7">
    <location>
        <position position="90"/>
    </location>
    <ligand>
        <name>NAD(+)</name>
        <dbReference type="ChEBI" id="CHEBI:57540"/>
    </ligand>
</feature>
<dbReference type="SUPFAM" id="SSF51735">
    <property type="entry name" value="NAD(P)-binding Rossmann-fold domains"/>
    <property type="match status" value="1"/>
</dbReference>
<organism evidence="8 9">
    <name type="scientific">Candidatus Agrococcus pullicola</name>
    <dbReference type="NCBI Taxonomy" id="2838429"/>
    <lineage>
        <taxon>Bacteria</taxon>
        <taxon>Bacillati</taxon>
        <taxon>Actinomycetota</taxon>
        <taxon>Actinomycetes</taxon>
        <taxon>Micrococcales</taxon>
        <taxon>Microbacteriaceae</taxon>
        <taxon>Agrococcus</taxon>
    </lineage>
</organism>
<dbReference type="InterPro" id="IPR002347">
    <property type="entry name" value="SDR_fam"/>
</dbReference>
<keyword evidence="4 7" id="KW-0520">NAD</keyword>
<protein>
    <recommendedName>
        <fullName evidence="2">diacetyl reductase [(S)-acetoin forming]</fullName>
        <ecNumber evidence="2">1.1.1.304</ecNumber>
    </recommendedName>
</protein>
<evidence type="ECO:0000256" key="3">
    <source>
        <dbReference type="ARBA" id="ARBA00023002"/>
    </source>
</evidence>
<gene>
    <name evidence="8" type="ORF">H9830_07350</name>
</gene>
<dbReference type="PROSITE" id="PS00061">
    <property type="entry name" value="ADH_SHORT"/>
    <property type="match status" value="1"/>
</dbReference>
<feature type="binding site" evidence="7">
    <location>
        <begin position="63"/>
        <end position="64"/>
    </location>
    <ligand>
        <name>NAD(+)</name>
        <dbReference type="ChEBI" id="CHEBI:57540"/>
    </ligand>
</feature>
<comment type="caution">
    <text evidence="8">The sequence shown here is derived from an EMBL/GenBank/DDBJ whole genome shotgun (WGS) entry which is preliminary data.</text>
</comment>
<accession>A0A9D2C8F0</accession>
<proteinExistence type="inferred from homology"/>
<dbReference type="PANTHER" id="PTHR42760:SF121">
    <property type="entry name" value="3-OXOACYL-(ACYL-CARRIER-PROTEIN) REDUCTASE"/>
    <property type="match status" value="1"/>
</dbReference>
<feature type="binding site" evidence="7">
    <location>
        <position position="160"/>
    </location>
    <ligand>
        <name>NAD(+)</name>
        <dbReference type="ChEBI" id="CHEBI:57540"/>
    </ligand>
</feature>
<feature type="active site" description="Proton acceptor" evidence="6">
    <location>
        <position position="156"/>
    </location>
</feature>
<dbReference type="EC" id="1.1.1.304" evidence="2"/>
<dbReference type="PRINTS" id="PR00080">
    <property type="entry name" value="SDRFAMILY"/>
</dbReference>
<evidence type="ECO:0000256" key="6">
    <source>
        <dbReference type="PIRSR" id="PIRSR614007-1"/>
    </source>
</evidence>
<dbReference type="PRINTS" id="PR00081">
    <property type="entry name" value="GDHRDH"/>
</dbReference>
<sequence length="260" mass="27299">MTKQKVALVTGAAQGIGRGIALKLAEDGFDIGVADLPAQSETAEETISGIEKLGRKAVFVGVDVSKKDDIEQAVDSVADSLGGFDVIVNNAGIAQVKPVLEVTEEELDQIFPINVNSIFWGIQAAVRKFDELGVKGKIVSAASIAAVKGYPILSAYSASKFAVRGLTQAAAQELAPKGHTVNAYAPGIVGTGMWDLIDKRLHEINGKPLGENLKENVESIALGRIETPEDVAGVVSFLASENSNYVTGQTIMVDGGMVYN</sequence>
<dbReference type="Proteomes" id="UP000824005">
    <property type="component" value="Unassembled WGS sequence"/>
</dbReference>